<dbReference type="PANTHER" id="PTHR30483">
    <property type="entry name" value="LEUCINE-SPECIFIC-BINDING PROTEIN"/>
    <property type="match status" value="1"/>
</dbReference>
<dbReference type="Proteomes" id="UP001460888">
    <property type="component" value="Unassembled WGS sequence"/>
</dbReference>
<protein>
    <submittedName>
        <fullName evidence="5">Branched-chain amino acid ABC transporter</fullName>
    </submittedName>
</protein>
<keyword evidence="2" id="KW-0732">Signal</keyword>
<sequence>MASGKNNNGMRSRHAVGNGGDMKNTTRALMASALTVIGLQANAADDSITIAHVAGFTGPLEAYTQQLQHGMELGFEYATDGSNELLGKKINLITKDTQLKAPRARALLAEAYTQDDATIAVGDVSSGVALAMLPVAAQYQKLLIPEGVADSITGANYNRYVVRVGRNSSQDAISNAAAVADEGVCISTLAQDYAFGRDGVAAYTKAAKARGAEIVKEVYLPAETTDFTAAAQRLFDTLKGRDDCEEKYIFTIWAGKGNPMSRIQDLQPERFDIKLTTGGNIIPALVAYKQFPGMEGATYYYYENPNNDVNDWLVEQHQARFDGPPDFFTAQGMAQAMAIVAAIKKAGSTDTEALIEAFEGLDFESPKGTMHIRAADHQAMQPMYHFKIKVEDGVEWAVPELVREIPASEMEIPVDNG</sequence>
<keyword evidence="6" id="KW-1185">Reference proteome</keyword>
<evidence type="ECO:0000313" key="5">
    <source>
        <dbReference type="EMBL" id="MES1930571.1"/>
    </source>
</evidence>
<name>A0ABV2B3W5_9GAMM</name>
<evidence type="ECO:0000256" key="1">
    <source>
        <dbReference type="ARBA" id="ARBA00010062"/>
    </source>
</evidence>
<evidence type="ECO:0000313" key="6">
    <source>
        <dbReference type="Proteomes" id="UP001460888"/>
    </source>
</evidence>
<dbReference type="InterPro" id="IPR028081">
    <property type="entry name" value="Leu-bd"/>
</dbReference>
<gene>
    <name evidence="5" type="ORF">SADO_15014</name>
</gene>
<dbReference type="PANTHER" id="PTHR30483:SF6">
    <property type="entry name" value="PERIPLASMIC BINDING PROTEIN OF ABC TRANSPORTER FOR NATURAL AMINO ACIDS"/>
    <property type="match status" value="1"/>
</dbReference>
<dbReference type="CDD" id="cd06328">
    <property type="entry name" value="PBP1_SBP-like"/>
    <property type="match status" value="1"/>
</dbReference>
<feature type="region of interest" description="Disordered" evidence="3">
    <location>
        <begin position="1"/>
        <end position="22"/>
    </location>
</feature>
<feature type="domain" description="Leucine-binding protein" evidence="4">
    <location>
        <begin position="47"/>
        <end position="389"/>
    </location>
</feature>
<comment type="caution">
    <text evidence="5">The sequence shown here is derived from an EMBL/GenBank/DDBJ whole genome shotgun (WGS) entry which is preliminary data.</text>
</comment>
<evidence type="ECO:0000259" key="4">
    <source>
        <dbReference type="Pfam" id="PF13458"/>
    </source>
</evidence>
<dbReference type="InterPro" id="IPR051010">
    <property type="entry name" value="BCAA_transport"/>
</dbReference>
<proteinExistence type="inferred from homology"/>
<dbReference type="Pfam" id="PF13458">
    <property type="entry name" value="Peripla_BP_6"/>
    <property type="match status" value="1"/>
</dbReference>
<organism evidence="5 6">
    <name type="scientific">Salinisphaera dokdonensis CL-ES53</name>
    <dbReference type="NCBI Taxonomy" id="1304272"/>
    <lineage>
        <taxon>Bacteria</taxon>
        <taxon>Pseudomonadati</taxon>
        <taxon>Pseudomonadota</taxon>
        <taxon>Gammaproteobacteria</taxon>
        <taxon>Salinisphaerales</taxon>
        <taxon>Salinisphaeraceae</taxon>
        <taxon>Salinisphaera</taxon>
    </lineage>
</organism>
<reference evidence="5 6" key="1">
    <citation type="submission" date="2013-03" db="EMBL/GenBank/DDBJ databases">
        <title>Salinisphaera dokdonensis CL-ES53 Genome Sequencing.</title>
        <authorList>
            <person name="Li C."/>
            <person name="Lai Q."/>
            <person name="Shao Z."/>
        </authorList>
    </citation>
    <scope>NUCLEOTIDE SEQUENCE [LARGE SCALE GENOMIC DNA]</scope>
    <source>
        <strain evidence="5 6">CL-ES53</strain>
    </source>
</reference>
<evidence type="ECO:0000256" key="3">
    <source>
        <dbReference type="SAM" id="MobiDB-lite"/>
    </source>
</evidence>
<feature type="compositionally biased region" description="Polar residues" evidence="3">
    <location>
        <begin position="1"/>
        <end position="10"/>
    </location>
</feature>
<dbReference type="Gene3D" id="3.40.50.2300">
    <property type="match status" value="2"/>
</dbReference>
<dbReference type="SUPFAM" id="SSF53822">
    <property type="entry name" value="Periplasmic binding protein-like I"/>
    <property type="match status" value="1"/>
</dbReference>
<dbReference type="InterPro" id="IPR028082">
    <property type="entry name" value="Peripla_BP_I"/>
</dbReference>
<accession>A0ABV2B3W5</accession>
<evidence type="ECO:0000256" key="2">
    <source>
        <dbReference type="ARBA" id="ARBA00022729"/>
    </source>
</evidence>
<comment type="similarity">
    <text evidence="1">Belongs to the leucine-binding protein family.</text>
</comment>
<dbReference type="EMBL" id="APND01000005">
    <property type="protein sequence ID" value="MES1930571.1"/>
    <property type="molecule type" value="Genomic_DNA"/>
</dbReference>